<dbReference type="InterPro" id="IPR052165">
    <property type="entry name" value="Membrane_assoc_protease"/>
</dbReference>
<dbReference type="SUPFAM" id="SSF141322">
    <property type="entry name" value="NfeD domain-like"/>
    <property type="match status" value="1"/>
</dbReference>
<dbReference type="GO" id="GO:0005886">
    <property type="term" value="C:plasma membrane"/>
    <property type="evidence" value="ECO:0007669"/>
    <property type="project" value="TreeGrafter"/>
</dbReference>
<feature type="domain" description="NfeD-like C-terminal" evidence="6">
    <location>
        <begin position="83"/>
        <end position="139"/>
    </location>
</feature>
<reference evidence="7 8" key="1">
    <citation type="submission" date="2019-03" db="EMBL/GenBank/DDBJ databases">
        <authorList>
            <person name="Kim M.K.M."/>
        </authorList>
    </citation>
    <scope>NUCLEOTIDE SEQUENCE [LARGE SCALE GENOMIC DNA]</scope>
    <source>
        <strain evidence="7 8">18JY21-1</strain>
    </source>
</reference>
<feature type="transmembrane region" description="Helical" evidence="5">
    <location>
        <begin position="46"/>
        <end position="64"/>
    </location>
</feature>
<proteinExistence type="predicted"/>
<dbReference type="Pfam" id="PF01957">
    <property type="entry name" value="NfeD"/>
    <property type="match status" value="1"/>
</dbReference>
<dbReference type="Proteomes" id="UP000295418">
    <property type="component" value="Unassembled WGS sequence"/>
</dbReference>
<dbReference type="InterPro" id="IPR012340">
    <property type="entry name" value="NA-bd_OB-fold"/>
</dbReference>
<comment type="subcellular location">
    <subcellularLocation>
        <location evidence="1">Membrane</location>
        <topology evidence="1">Multi-pass membrane protein</topology>
    </subcellularLocation>
</comment>
<keyword evidence="3 5" id="KW-1133">Transmembrane helix</keyword>
<evidence type="ECO:0000256" key="3">
    <source>
        <dbReference type="ARBA" id="ARBA00022989"/>
    </source>
</evidence>
<dbReference type="InterPro" id="IPR002810">
    <property type="entry name" value="NfeD-like_C"/>
</dbReference>
<evidence type="ECO:0000256" key="1">
    <source>
        <dbReference type="ARBA" id="ARBA00004141"/>
    </source>
</evidence>
<feature type="transmembrane region" description="Helical" evidence="5">
    <location>
        <begin position="7"/>
        <end position="40"/>
    </location>
</feature>
<accession>A0A4R4EBU8</accession>
<evidence type="ECO:0000256" key="5">
    <source>
        <dbReference type="SAM" id="Phobius"/>
    </source>
</evidence>
<evidence type="ECO:0000256" key="4">
    <source>
        <dbReference type="ARBA" id="ARBA00023136"/>
    </source>
</evidence>
<dbReference type="OrthoDB" id="894082at2"/>
<sequence length="143" mass="15812">MSMWIIWLVAGILLIIAEMLTLSFYMLWIGIGALVAAAIAFFLPDVYLWQVIIGGIVVIVLTVFTRPLTRKVRHSKGFKDAIDELVGKQGEVIRDIETGSLGIVKIGNETWSASADDVIAEGKHVIVIERSSAVVKVKRMEEM</sequence>
<protein>
    <submittedName>
        <fullName evidence="7">NfeD family protein</fullName>
    </submittedName>
</protein>
<dbReference type="PANTHER" id="PTHR33507:SF3">
    <property type="entry name" value="INNER MEMBRANE PROTEIN YBBJ"/>
    <property type="match status" value="1"/>
</dbReference>
<keyword evidence="2 5" id="KW-0812">Transmembrane</keyword>
<dbReference type="RefSeq" id="WP_132417965.1">
    <property type="nucleotide sequence ID" value="NZ_SKFG01000009.1"/>
</dbReference>
<evidence type="ECO:0000313" key="7">
    <source>
        <dbReference type="EMBL" id="TCZ77394.1"/>
    </source>
</evidence>
<name>A0A4R4EBU8_9BACL</name>
<dbReference type="Gene3D" id="2.40.50.140">
    <property type="entry name" value="Nucleic acid-binding proteins"/>
    <property type="match status" value="1"/>
</dbReference>
<organism evidence="7 8">
    <name type="scientific">Paenibacillus albiflavus</name>
    <dbReference type="NCBI Taxonomy" id="2545760"/>
    <lineage>
        <taxon>Bacteria</taxon>
        <taxon>Bacillati</taxon>
        <taxon>Bacillota</taxon>
        <taxon>Bacilli</taxon>
        <taxon>Bacillales</taxon>
        <taxon>Paenibacillaceae</taxon>
        <taxon>Paenibacillus</taxon>
    </lineage>
</organism>
<dbReference type="PANTHER" id="PTHR33507">
    <property type="entry name" value="INNER MEMBRANE PROTEIN YBBJ"/>
    <property type="match status" value="1"/>
</dbReference>
<evidence type="ECO:0000259" key="6">
    <source>
        <dbReference type="Pfam" id="PF01957"/>
    </source>
</evidence>
<gene>
    <name evidence="7" type="ORF">E0485_10360</name>
</gene>
<evidence type="ECO:0000256" key="2">
    <source>
        <dbReference type="ARBA" id="ARBA00022692"/>
    </source>
</evidence>
<keyword evidence="8" id="KW-1185">Reference proteome</keyword>
<dbReference type="AlphaFoldDB" id="A0A4R4EBU8"/>
<dbReference type="EMBL" id="SKFG01000009">
    <property type="protein sequence ID" value="TCZ77394.1"/>
    <property type="molecule type" value="Genomic_DNA"/>
</dbReference>
<comment type="caution">
    <text evidence="7">The sequence shown here is derived from an EMBL/GenBank/DDBJ whole genome shotgun (WGS) entry which is preliminary data.</text>
</comment>
<evidence type="ECO:0000313" key="8">
    <source>
        <dbReference type="Proteomes" id="UP000295418"/>
    </source>
</evidence>
<keyword evidence="4 5" id="KW-0472">Membrane</keyword>